<name>N6UJF3_DENPD</name>
<accession>N6UJF3</accession>
<protein>
    <recommendedName>
        <fullName evidence="4">TIL domain-containing protein</fullName>
    </recommendedName>
</protein>
<reference evidence="2" key="1">
    <citation type="journal article" date="2013" name="Genome Biol.">
        <title>Draft genome of the mountain pine beetle, Dendroctonus ponderosae Hopkins, a major forest pest.</title>
        <authorList>
            <person name="Keeling C.I."/>
            <person name="Yuen M.M."/>
            <person name="Liao N.Y."/>
            <person name="Docking T.R."/>
            <person name="Chan S.K."/>
            <person name="Taylor G.A."/>
            <person name="Palmquist D.L."/>
            <person name="Jackman S.D."/>
            <person name="Nguyen A."/>
            <person name="Li M."/>
            <person name="Henderson H."/>
            <person name="Janes J.K."/>
            <person name="Zhao Y."/>
            <person name="Pandoh P."/>
            <person name="Moore R."/>
            <person name="Sperling F.A."/>
            <person name="Huber D.P."/>
            <person name="Birol I."/>
            <person name="Jones S.J."/>
            <person name="Bohlmann J."/>
        </authorList>
    </citation>
    <scope>NUCLEOTIDE SEQUENCE</scope>
</reference>
<evidence type="ECO:0000256" key="1">
    <source>
        <dbReference type="SAM" id="SignalP"/>
    </source>
</evidence>
<feature type="chain" id="PRO_5009708094" description="TIL domain-containing protein" evidence="1">
    <location>
        <begin position="21"/>
        <end position="79"/>
    </location>
</feature>
<proteinExistence type="predicted"/>
<feature type="non-terminal residue" evidence="2">
    <location>
        <position position="1"/>
    </location>
</feature>
<dbReference type="AlphaFoldDB" id="N6UJF3"/>
<evidence type="ECO:0000313" key="2">
    <source>
        <dbReference type="EMBL" id="ENN78787.1"/>
    </source>
</evidence>
<dbReference type="EMBL" id="KB738445">
    <property type="protein sequence ID" value="ENN82603.1"/>
    <property type="molecule type" value="Genomic_DNA"/>
</dbReference>
<dbReference type="EMBL" id="KB740837">
    <property type="protein sequence ID" value="ENN78787.1"/>
    <property type="molecule type" value="Genomic_DNA"/>
</dbReference>
<gene>
    <name evidence="3" type="ORF">YQE_01026</name>
    <name evidence="2" type="ORF">YQE_04773</name>
</gene>
<feature type="signal peptide" evidence="1">
    <location>
        <begin position="1"/>
        <end position="20"/>
    </location>
</feature>
<keyword evidence="1" id="KW-0732">Signal</keyword>
<sequence length="79" mass="8885">MKIYLVVVIISLWVGDLVQMQEACADIKCSSPHQICRGSNPCYNKCSSQFCPAYLEYACFCESGYCSDDNGDCVIRRNK</sequence>
<evidence type="ECO:0008006" key="4">
    <source>
        <dbReference type="Google" id="ProtNLM"/>
    </source>
</evidence>
<organism evidence="2">
    <name type="scientific">Dendroctonus ponderosae</name>
    <name type="common">Mountain pine beetle</name>
    <dbReference type="NCBI Taxonomy" id="77166"/>
    <lineage>
        <taxon>Eukaryota</taxon>
        <taxon>Metazoa</taxon>
        <taxon>Ecdysozoa</taxon>
        <taxon>Arthropoda</taxon>
        <taxon>Hexapoda</taxon>
        <taxon>Insecta</taxon>
        <taxon>Pterygota</taxon>
        <taxon>Neoptera</taxon>
        <taxon>Endopterygota</taxon>
        <taxon>Coleoptera</taxon>
        <taxon>Polyphaga</taxon>
        <taxon>Cucujiformia</taxon>
        <taxon>Curculionidae</taxon>
        <taxon>Scolytinae</taxon>
        <taxon>Dendroctonus</taxon>
    </lineage>
</organism>
<evidence type="ECO:0000313" key="3">
    <source>
        <dbReference type="EMBL" id="ENN82603.1"/>
    </source>
</evidence>
<dbReference type="HOGENOM" id="CLU_2640651_0_0_1"/>